<proteinExistence type="predicted"/>
<accession>A0A5C5X4H1</accession>
<dbReference type="AlphaFoldDB" id="A0A5C5X4H1"/>
<reference evidence="1 2" key="1">
    <citation type="submission" date="2019-02" db="EMBL/GenBank/DDBJ databases">
        <title>Deep-cultivation of Planctomycetes and their phenomic and genomic characterization uncovers novel biology.</title>
        <authorList>
            <person name="Wiegand S."/>
            <person name="Jogler M."/>
            <person name="Boedeker C."/>
            <person name="Pinto D."/>
            <person name="Vollmers J."/>
            <person name="Rivas-Marin E."/>
            <person name="Kohn T."/>
            <person name="Peeters S.H."/>
            <person name="Heuer A."/>
            <person name="Rast P."/>
            <person name="Oberbeckmann S."/>
            <person name="Bunk B."/>
            <person name="Jeske O."/>
            <person name="Meyerdierks A."/>
            <person name="Storesund J.E."/>
            <person name="Kallscheuer N."/>
            <person name="Luecker S."/>
            <person name="Lage O.M."/>
            <person name="Pohl T."/>
            <person name="Merkel B.J."/>
            <person name="Hornburger P."/>
            <person name="Mueller R.-W."/>
            <person name="Bruemmer F."/>
            <person name="Labrenz M."/>
            <person name="Spormann A.M."/>
            <person name="Op Den Camp H."/>
            <person name="Overmann J."/>
            <person name="Amann R."/>
            <person name="Jetten M.S.M."/>
            <person name="Mascher T."/>
            <person name="Medema M.H."/>
            <person name="Devos D.P."/>
            <person name="Kaster A.-K."/>
            <person name="Ovreas L."/>
            <person name="Rohde M."/>
            <person name="Galperin M.Y."/>
            <person name="Jogler C."/>
        </authorList>
    </citation>
    <scope>NUCLEOTIDE SEQUENCE [LARGE SCALE GENOMIC DNA]</scope>
    <source>
        <strain evidence="1 2">KOR42</strain>
    </source>
</reference>
<dbReference type="EMBL" id="SIHI01000001">
    <property type="protein sequence ID" value="TWT58017.1"/>
    <property type="molecule type" value="Genomic_DNA"/>
</dbReference>
<evidence type="ECO:0008006" key="3">
    <source>
        <dbReference type="Google" id="ProtNLM"/>
    </source>
</evidence>
<sequence>MRLRLYEVGGKSTGRVMRFDQFPALLCVDTAGDPCTHHESFHSVCEMVDIGGQIEVRAASEFEEILVNNVSVTSGALMPGDRLSLGKTSFIVSYERTARERPPSMQVKILN</sequence>
<dbReference type="Proteomes" id="UP000317243">
    <property type="component" value="Unassembled WGS sequence"/>
</dbReference>
<organism evidence="1 2">
    <name type="scientific">Thalassoglobus neptunius</name>
    <dbReference type="NCBI Taxonomy" id="1938619"/>
    <lineage>
        <taxon>Bacteria</taxon>
        <taxon>Pseudomonadati</taxon>
        <taxon>Planctomycetota</taxon>
        <taxon>Planctomycetia</taxon>
        <taxon>Planctomycetales</taxon>
        <taxon>Planctomycetaceae</taxon>
        <taxon>Thalassoglobus</taxon>
    </lineage>
</organism>
<evidence type="ECO:0000313" key="1">
    <source>
        <dbReference type="EMBL" id="TWT58017.1"/>
    </source>
</evidence>
<gene>
    <name evidence="1" type="ORF">KOR42_13860</name>
</gene>
<dbReference type="RefSeq" id="WP_146508123.1">
    <property type="nucleotide sequence ID" value="NZ_SIHI01000001.1"/>
</dbReference>
<name>A0A5C5X4H1_9PLAN</name>
<comment type="caution">
    <text evidence="1">The sequence shown here is derived from an EMBL/GenBank/DDBJ whole genome shotgun (WGS) entry which is preliminary data.</text>
</comment>
<protein>
    <recommendedName>
        <fullName evidence="3">FHA domain-containing protein</fullName>
    </recommendedName>
</protein>
<evidence type="ECO:0000313" key="2">
    <source>
        <dbReference type="Proteomes" id="UP000317243"/>
    </source>
</evidence>
<dbReference type="OrthoDB" id="288750at2"/>
<keyword evidence="2" id="KW-1185">Reference proteome</keyword>